<keyword evidence="6 9" id="KW-0472">Membrane</keyword>
<evidence type="ECO:0000256" key="8">
    <source>
        <dbReference type="ARBA" id="ARBA00023224"/>
    </source>
</evidence>
<keyword evidence="5 9" id="KW-1133">Transmembrane helix</keyword>
<dbReference type="PANTHER" id="PTHR21137">
    <property type="entry name" value="ODORANT RECEPTOR"/>
    <property type="match status" value="1"/>
</dbReference>
<dbReference type="EMBL" id="SGBU01000093">
    <property type="protein sequence ID" value="KAF3054218.1"/>
    <property type="molecule type" value="Genomic_DNA"/>
</dbReference>
<evidence type="ECO:0000256" key="5">
    <source>
        <dbReference type="ARBA" id="ARBA00022989"/>
    </source>
</evidence>
<evidence type="ECO:0000256" key="9">
    <source>
        <dbReference type="RuleBase" id="RU351113"/>
    </source>
</evidence>
<proteinExistence type="inferred from homology"/>
<evidence type="ECO:0000256" key="3">
    <source>
        <dbReference type="ARBA" id="ARBA00022692"/>
    </source>
</evidence>
<dbReference type="GO" id="GO:0007165">
    <property type="term" value="P:signal transduction"/>
    <property type="evidence" value="ECO:0007669"/>
    <property type="project" value="UniProtKB-KW"/>
</dbReference>
<dbReference type="GO" id="GO:0005549">
    <property type="term" value="F:odorant binding"/>
    <property type="evidence" value="ECO:0007669"/>
    <property type="project" value="InterPro"/>
</dbReference>
<keyword evidence="4 9" id="KW-0552">Olfaction</keyword>
<feature type="transmembrane region" description="Helical" evidence="9">
    <location>
        <begin position="142"/>
        <end position="165"/>
    </location>
</feature>
<reference evidence="10 11" key="1">
    <citation type="submission" date="2019-08" db="EMBL/GenBank/DDBJ databases">
        <title>High quality draft denovo assembly of Nylanderia fulva.</title>
        <authorList>
            <person name="Vargo E.L."/>
            <person name="Tarone A.M."/>
            <person name="Konganti K.R."/>
        </authorList>
    </citation>
    <scope>NUCLEOTIDE SEQUENCE [LARGE SCALE GENOMIC DNA]</scope>
    <source>
        <strain evidence="10">TAMU-Nful-2015</strain>
        <tissue evidence="10">Whole body</tissue>
    </source>
</reference>
<accession>A0A6G1LNM5</accession>
<keyword evidence="3 9" id="KW-0812">Transmembrane</keyword>
<keyword evidence="11" id="KW-1185">Reference proteome</keyword>
<evidence type="ECO:0000256" key="1">
    <source>
        <dbReference type="ARBA" id="ARBA00004141"/>
    </source>
</evidence>
<feature type="transmembrane region" description="Helical" evidence="9">
    <location>
        <begin position="81"/>
        <end position="103"/>
    </location>
</feature>
<dbReference type="Proteomes" id="UP000479987">
    <property type="component" value="Unassembled WGS sequence"/>
</dbReference>
<name>A0A6G1LNM5_9HYME</name>
<comment type="caution">
    <text evidence="9">Lacks conserved residue(s) required for the propagation of feature annotation.</text>
</comment>
<organism evidence="10 11">
    <name type="scientific">Nylanderia fulva</name>
    <dbReference type="NCBI Taxonomy" id="613905"/>
    <lineage>
        <taxon>Eukaryota</taxon>
        <taxon>Metazoa</taxon>
        <taxon>Ecdysozoa</taxon>
        <taxon>Arthropoda</taxon>
        <taxon>Hexapoda</taxon>
        <taxon>Insecta</taxon>
        <taxon>Pterygota</taxon>
        <taxon>Neoptera</taxon>
        <taxon>Endopterygota</taxon>
        <taxon>Hymenoptera</taxon>
        <taxon>Apocrita</taxon>
        <taxon>Aculeata</taxon>
        <taxon>Formicoidea</taxon>
        <taxon>Formicidae</taxon>
        <taxon>Formicinae</taxon>
        <taxon>Nylanderia</taxon>
    </lineage>
</organism>
<feature type="transmembrane region" description="Helical" evidence="9">
    <location>
        <begin position="51"/>
        <end position="69"/>
    </location>
</feature>
<dbReference type="GO" id="GO:0005886">
    <property type="term" value="C:plasma membrane"/>
    <property type="evidence" value="ECO:0007669"/>
    <property type="project" value="UniProtKB-SubCell"/>
</dbReference>
<dbReference type="PANTHER" id="PTHR21137:SF43">
    <property type="entry name" value="ODORANT RECEPTOR 47A-RELATED"/>
    <property type="match status" value="1"/>
</dbReference>
<dbReference type="AlphaFoldDB" id="A0A6G1LNM5"/>
<sequence>MDAIEGNHPRKQTTTNNALIVRYRVYSRRVRMMLHLGGVLQDRTHSATQSYIVGFLVIFMCLPQCVFLFNFTRHHVGNLLLIVKCFGQICTFFAPVLMSACFLKKRKKLIELHETLKDLFERELAQDPEVALANLYAFDRPYWMGFCFTGLTILFYVCPSMISIIRQIVHQTEPRRYRLPFMAEFPWTVHVDGGFLFYLHYLYHLIVAWYIVITINSVDGLFGFYAFQISSVLNAMTVKLINWRSRETFSEMLVTCIRMHGQLLQCSNMLEDIWQLIIVRLLLVNSMLICALIFEASQIIRFQFTDISSTEVFGFVFYISLKLLQTFMYALYGNFITSASEQFCEGIYFSEWPDSNLDRHVRANVIVTMMQKPITIRALKMTSVNVTMFSNIVNTAMSYFFLLQSVNEDT</sequence>
<evidence type="ECO:0000256" key="7">
    <source>
        <dbReference type="ARBA" id="ARBA00023170"/>
    </source>
</evidence>
<feature type="transmembrane region" description="Helical" evidence="9">
    <location>
        <begin position="273"/>
        <end position="294"/>
    </location>
</feature>
<gene>
    <name evidence="10" type="primary">Or-234</name>
    <name evidence="10" type="synonym">Nful_v1.0-Or-234</name>
    <name evidence="10" type="ORF">NFUL_NFUL000433</name>
</gene>
<keyword evidence="2 9" id="KW-0716">Sensory transduction</keyword>
<comment type="caution">
    <text evidence="10">The sequence shown here is derived from an EMBL/GenBank/DDBJ whole genome shotgun (WGS) entry which is preliminary data.</text>
</comment>
<keyword evidence="8 9" id="KW-0807">Transducer</keyword>
<evidence type="ECO:0000313" key="10">
    <source>
        <dbReference type="EMBL" id="KAF3054218.1"/>
    </source>
</evidence>
<feature type="transmembrane region" description="Helical" evidence="9">
    <location>
        <begin position="315"/>
        <end position="332"/>
    </location>
</feature>
<comment type="subcellular location">
    <subcellularLocation>
        <location evidence="9">Cell membrane</location>
        <topology evidence="9">Multi-pass membrane protein</topology>
    </subcellularLocation>
    <subcellularLocation>
        <location evidence="1">Membrane</location>
        <topology evidence="1">Multi-pass membrane protein</topology>
    </subcellularLocation>
</comment>
<protein>
    <recommendedName>
        <fullName evidence="9">Odorant receptor</fullName>
    </recommendedName>
</protein>
<dbReference type="GO" id="GO:0004984">
    <property type="term" value="F:olfactory receptor activity"/>
    <property type="evidence" value="ECO:0007669"/>
    <property type="project" value="InterPro"/>
</dbReference>
<comment type="similarity">
    <text evidence="9">Belongs to the insect chemoreceptor superfamily. Heteromeric odorant receptor channel (TC 1.A.69) family.</text>
</comment>
<evidence type="ECO:0000313" key="11">
    <source>
        <dbReference type="Proteomes" id="UP000479987"/>
    </source>
</evidence>
<evidence type="ECO:0000256" key="4">
    <source>
        <dbReference type="ARBA" id="ARBA00022725"/>
    </source>
</evidence>
<keyword evidence="7 9" id="KW-0675">Receptor</keyword>
<dbReference type="InterPro" id="IPR004117">
    <property type="entry name" value="7tm6_olfct_rcpt"/>
</dbReference>
<evidence type="ECO:0000256" key="6">
    <source>
        <dbReference type="ARBA" id="ARBA00023136"/>
    </source>
</evidence>
<dbReference type="Pfam" id="PF02949">
    <property type="entry name" value="7tm_6"/>
    <property type="match status" value="1"/>
</dbReference>
<evidence type="ECO:0000256" key="2">
    <source>
        <dbReference type="ARBA" id="ARBA00022606"/>
    </source>
</evidence>